<protein>
    <submittedName>
        <fullName evidence="4">Baseplate J/gp47 family protein</fullName>
    </submittedName>
</protein>
<dbReference type="PIRSF" id="PIRSF020481">
    <property type="entry name" value="BAP"/>
    <property type="match status" value="1"/>
</dbReference>
<dbReference type="Proteomes" id="UP000754226">
    <property type="component" value="Unassembled WGS sequence"/>
</dbReference>
<feature type="domain" description="Baseplate J-like C-terminal" evidence="3">
    <location>
        <begin position="285"/>
        <end position="367"/>
    </location>
</feature>
<dbReference type="PANTHER" id="PTHR35862">
    <property type="entry name" value="FELS-2 PROPHAGE PROTEIN"/>
    <property type="match status" value="1"/>
</dbReference>
<dbReference type="InterPro" id="IPR006949">
    <property type="entry name" value="Barrel_Baseplate_J-like"/>
</dbReference>
<evidence type="ECO:0000259" key="2">
    <source>
        <dbReference type="Pfam" id="PF26078"/>
    </source>
</evidence>
<gene>
    <name evidence="4" type="ORF">KHX13_05660</name>
</gene>
<reference evidence="4" key="1">
    <citation type="submission" date="2021-02" db="EMBL/GenBank/DDBJ databases">
        <title>Infant gut strain persistence is associated with maternal origin, phylogeny, and functional potential including surface adhesion and iron acquisition.</title>
        <authorList>
            <person name="Lou Y.C."/>
        </authorList>
    </citation>
    <scope>NUCLEOTIDE SEQUENCE</scope>
    <source>
        <strain evidence="4">L3_106_000M1_dasL3_106_000M1_concoct_15</strain>
    </source>
</reference>
<dbReference type="Pfam" id="PF26078">
    <property type="entry name" value="Baseplate_J_M"/>
    <property type="match status" value="1"/>
</dbReference>
<comment type="caution">
    <text evidence="4">The sequence shown here is derived from an EMBL/GenBank/DDBJ whole genome shotgun (WGS) entry which is preliminary data.</text>
</comment>
<feature type="domain" description="Baseplate J-like central" evidence="2">
    <location>
        <begin position="207"/>
        <end position="278"/>
    </location>
</feature>
<evidence type="ECO:0000313" key="5">
    <source>
        <dbReference type="Proteomes" id="UP000754226"/>
    </source>
</evidence>
<organism evidence="4 5">
    <name type="scientific">Acidaminococcus intestini</name>
    <dbReference type="NCBI Taxonomy" id="187327"/>
    <lineage>
        <taxon>Bacteria</taxon>
        <taxon>Bacillati</taxon>
        <taxon>Bacillota</taxon>
        <taxon>Negativicutes</taxon>
        <taxon>Acidaminococcales</taxon>
        <taxon>Acidaminococcaceae</taxon>
        <taxon>Acidaminococcus</taxon>
    </lineage>
</organism>
<name>A0A943I4Q4_9FIRM</name>
<dbReference type="EMBL" id="JAGZCZ010000005">
    <property type="protein sequence ID" value="MBS5519801.1"/>
    <property type="molecule type" value="Genomic_DNA"/>
</dbReference>
<dbReference type="PANTHER" id="PTHR35862:SF1">
    <property type="entry name" value="FELS-2 PROPHAGE PROTEIN"/>
    <property type="match status" value="1"/>
</dbReference>
<dbReference type="AlphaFoldDB" id="A0A943I4Q4"/>
<evidence type="ECO:0000259" key="3">
    <source>
        <dbReference type="Pfam" id="PF26079"/>
    </source>
</evidence>
<dbReference type="InterPro" id="IPR058530">
    <property type="entry name" value="Baseplate_J-like_C"/>
</dbReference>
<proteinExistence type="predicted"/>
<dbReference type="Pfam" id="PF04865">
    <property type="entry name" value="Baseplate_J"/>
    <property type="match status" value="1"/>
</dbReference>
<evidence type="ECO:0000313" key="4">
    <source>
        <dbReference type="EMBL" id="MBS5519801.1"/>
    </source>
</evidence>
<evidence type="ECO:0000259" key="1">
    <source>
        <dbReference type="Pfam" id="PF04865"/>
    </source>
</evidence>
<accession>A0A943I4Q4</accession>
<feature type="domain" description="Baseplate protein J-like barrel" evidence="1">
    <location>
        <begin position="105"/>
        <end position="185"/>
    </location>
</feature>
<dbReference type="InterPro" id="IPR058531">
    <property type="entry name" value="Baseplate_J_M"/>
</dbReference>
<dbReference type="InterPro" id="IPR052726">
    <property type="entry name" value="Phage_Baseplate_Hub"/>
</dbReference>
<dbReference type="InterPro" id="IPR014507">
    <property type="entry name" value="Baseplate_assembly_J_pred"/>
</dbReference>
<dbReference type="Pfam" id="PF26079">
    <property type="entry name" value="Baseplate_J_C"/>
    <property type="match status" value="1"/>
</dbReference>
<sequence length="375" mass="40324">MELNKIADVGFADYDEERIKHAVIDAYQKIAGRTLAKGDPIRLFLLSIAAIIIEQRYLINQTGKMNLLAYAKGNYLDHLGALFDVERIPAKAARVTVKYTLSTAAVNGAYIIPKGTRVTDQAGAIYFAVDEATEISVGEMSCLVHCTCTQVGEVGNGFLVGSLSRQVDPLPFVASVSNTTVSAGGGDTEGDDAYRNRIHEAPESFSDAGSYGAYAFFAKSANTNIIDVNISSPAAGEVLLVPLLAGGILPEQEILDEVLKVCSAEKVRPLTDKVTVKAPTVVSYDINASYYILTDDKAQGTAIQEAVTNAVSQYVMWQKSKLGRDIDPSKLYELMVQAGARKVTVTAPVIKQLQRTELAVAENVTVTFLGGQMNE</sequence>